<sequence>MSTAYKIVQQFVKNRVTTNKVVRICPIAAIQNVIHAVFKQIHVLFSFLPIIRPITVTVIPFQRKPSTLNCSRI</sequence>
<protein>
    <submittedName>
        <fullName evidence="1">Uncharacterized protein</fullName>
    </submittedName>
</protein>
<dbReference type="Proteomes" id="UP000054632">
    <property type="component" value="Unassembled WGS sequence"/>
</dbReference>
<comment type="caution">
    <text evidence="1">The sequence shown here is derived from an EMBL/GenBank/DDBJ whole genome shotgun (WGS) entry which is preliminary data.</text>
</comment>
<evidence type="ECO:0000313" key="2">
    <source>
        <dbReference type="Proteomes" id="UP000054632"/>
    </source>
</evidence>
<organism evidence="1 2">
    <name type="scientific">Trichinella pseudospiralis</name>
    <name type="common">Parasitic roundworm</name>
    <dbReference type="NCBI Taxonomy" id="6337"/>
    <lineage>
        <taxon>Eukaryota</taxon>
        <taxon>Metazoa</taxon>
        <taxon>Ecdysozoa</taxon>
        <taxon>Nematoda</taxon>
        <taxon>Enoplea</taxon>
        <taxon>Dorylaimia</taxon>
        <taxon>Trichinellida</taxon>
        <taxon>Trichinellidae</taxon>
        <taxon>Trichinella</taxon>
    </lineage>
</organism>
<gene>
    <name evidence="1" type="ORF">T4A_6357</name>
</gene>
<dbReference type="AlphaFoldDB" id="A0A0V1E067"/>
<accession>A0A0V1E067</accession>
<evidence type="ECO:0000313" key="1">
    <source>
        <dbReference type="EMBL" id="KRY67148.1"/>
    </source>
</evidence>
<reference evidence="1 2" key="1">
    <citation type="submission" date="2015-01" db="EMBL/GenBank/DDBJ databases">
        <title>Evolution of Trichinella species and genotypes.</title>
        <authorList>
            <person name="Korhonen P.K."/>
            <person name="Edoardo P."/>
            <person name="Giuseppe L.R."/>
            <person name="Gasser R.B."/>
        </authorList>
    </citation>
    <scope>NUCLEOTIDE SEQUENCE [LARGE SCALE GENOMIC DNA]</scope>
    <source>
        <strain evidence="1">ISS13</strain>
    </source>
</reference>
<name>A0A0V1E067_TRIPS</name>
<proteinExistence type="predicted"/>
<dbReference type="EMBL" id="JYDR01000146">
    <property type="protein sequence ID" value="KRY67148.1"/>
    <property type="molecule type" value="Genomic_DNA"/>
</dbReference>